<protein>
    <submittedName>
        <fullName evidence="1">Uncharacterized protein</fullName>
    </submittedName>
</protein>
<dbReference type="PATRIC" id="fig|271065.3.peg.2232"/>
<dbReference type="AlphaFoldDB" id="G4STA4"/>
<proteinExistence type="predicted"/>
<dbReference type="KEGG" id="mah:MEALZ_2171"/>
<gene>
    <name evidence="1" type="ordered locus">MEALZ_2171</name>
</gene>
<sequence length="1223" mass="138621">MKEPAVFLPRLDSQKPSEDFFALRREGIGYIEQAGSRHWTDYNTHDPGITILEALCYALTDIAYRSGWDIKDLLTRESSTAADPFPAQAFYTAREILTNGPVTPDDFRRVLIDLEPVRNAWVFCKQCACETDYYALCDDERLVLSYRKPEQGELAPKKVAVLGLYEVLLELESDPELGDLNARKIQKTRLFYDAEGRVQTRVVEVRFPDLSLSAADEWQAFLDNFHDYEISVRIGAAKGYDVLTDSALDQADKESYLKRHWRELFYVDFLLTSEELTLAIDNATLRVFGNADAQGETTLDELEELLLDASDSGIVGLYRRKTLKIAKAVEQAKLSLHQRRNLDEDYCRIEGIALAEIAVCADLEVASDVDIDRVQARIWQEIEHYLNPPIAFYSLQELLDEGLSVEAIFNGPALDNGFIKSEDLQRAMLKSEIRTSDIVKRLMAIDGVLAVNNLQLTLYDSQGRIVKGKADPIWQNDGKPLFNPDRISAAWLLMLDDRRQPRFYREASRFLFFKNGLPFQARHDEAIATLHQLRGEAERPKIKNTPKDLPLPKGTYRDPGHYFSIQNEFPQSYGISPEGLPSHASKLRRAQAKQLKAYLLVFEQFLANQIAQLAQSADCFSLDPGIRQTYFIKELTQDIIDGYDDLVAGLDKEKLEKLIESEPEFLQRRNRFLDHLLARFGEQLSDYTLLLSDLAGRQKAQASLIDTKLALLKGLPEISRYRYRSFDTTGEACAQKQYPVLKKRVNLLLGIADLKMTLSPLETIAGKTEIAFELMDWNNRPWLTGTLELDAYAASNTAAYRTVVKQMSDPEIYRIDEQTHRLTLEEDTIVLRAAHPDDLATEAEAQKIKAVLLNWSAHQRTILVEHVLLRPKFPGDALYPVCSEGVCKTCGFEDPYSFRLTWVMPGWTSSYNVNLDLRAFAERTIRQETPAHLLSKICWVGNQGIIDNPCEPLVNELAALLLEQNQATEEEACDCATAIFSEFSRVFNDWYHGKTLDYFDPDVLRAQLASEFESILNPGGIECAAAIGAVLWNTIVSRLTEHFAEIARYGRQFERFETAWCLWLEANASIDWTEQRLQERVEALLAEALLDGDETSLCRCAAGILADYGTAFSDWLNGYVENGLEPPEDLSSFEPAPIVLCSDAQFKTGTEDELKALLDKHYQDYIDVSYRLRVVVNLLADLKSIYPEATLHDCDDGSDHNPVRLDKTALGSLNAVPRPFENP</sequence>
<evidence type="ECO:0000313" key="1">
    <source>
        <dbReference type="EMBL" id="CCE23857.1"/>
    </source>
</evidence>
<dbReference type="RefSeq" id="WP_014148644.1">
    <property type="nucleotide sequence ID" value="NC_016112.1"/>
</dbReference>
<dbReference type="EMBL" id="FO082060">
    <property type="protein sequence ID" value="CCE23857.1"/>
    <property type="molecule type" value="Genomic_DNA"/>
</dbReference>
<accession>G4STA4</accession>
<dbReference type="HOGENOM" id="CLU_007876_0_0_6"/>
<organism evidence="1 2">
    <name type="scientific">Methylotuvimicrobium alcaliphilum (strain DSM 19304 / NCIMB 14124 / VKM B-2133 / 20Z)</name>
    <name type="common">Methylomicrobium alcaliphilum</name>
    <dbReference type="NCBI Taxonomy" id="1091494"/>
    <lineage>
        <taxon>Bacteria</taxon>
        <taxon>Pseudomonadati</taxon>
        <taxon>Pseudomonadota</taxon>
        <taxon>Gammaproteobacteria</taxon>
        <taxon>Methylococcales</taxon>
        <taxon>Methylococcaceae</taxon>
        <taxon>Methylotuvimicrobium</taxon>
    </lineage>
</organism>
<evidence type="ECO:0000313" key="2">
    <source>
        <dbReference type="Proteomes" id="UP000008315"/>
    </source>
</evidence>
<name>G4STA4_META2</name>
<reference evidence="2" key="1">
    <citation type="journal article" date="2012" name="J. Bacteriol.">
        <title>Genome sequence of the haloalkaliphilic methanotrophic bacterium Methylomicrobium alcaliphilum 20Z.</title>
        <authorList>
            <person name="Vuilleumier S."/>
            <person name="Khmelenina V.N."/>
            <person name="Bringel F."/>
            <person name="Reshetnikov A.S."/>
            <person name="Lajus A."/>
            <person name="Mangenot S."/>
            <person name="Rouy Z."/>
            <person name="Op den Camp H.J."/>
            <person name="Jetten M.S."/>
            <person name="Dispirito A.A."/>
            <person name="Dunfield P."/>
            <person name="Klotz M.G."/>
            <person name="Semrau J.D."/>
            <person name="Stein L.Y."/>
            <person name="Barbe V."/>
            <person name="Medigue C."/>
            <person name="Trotsenko Y.A."/>
            <person name="Kalyuzhnaya M.G."/>
        </authorList>
    </citation>
    <scope>NUCLEOTIDE SEQUENCE [LARGE SCALE GENOMIC DNA]</scope>
    <source>
        <strain evidence="2">DSM 19304 / NCIMB 14124 / VKM B-2133 / 20Z</strain>
    </source>
</reference>
<dbReference type="STRING" id="1091494.MEALZ_2171"/>
<dbReference type="Proteomes" id="UP000008315">
    <property type="component" value="Chromosome"/>
</dbReference>
<keyword evidence="2" id="KW-1185">Reference proteome</keyword>